<proteinExistence type="predicted"/>
<organism evidence="5 6">
    <name type="scientific">Psychrobacillus vulpis</name>
    <dbReference type="NCBI Taxonomy" id="2325572"/>
    <lineage>
        <taxon>Bacteria</taxon>
        <taxon>Bacillati</taxon>
        <taxon>Bacillota</taxon>
        <taxon>Bacilli</taxon>
        <taxon>Bacillales</taxon>
        <taxon>Bacillaceae</taxon>
        <taxon>Psychrobacillus</taxon>
    </lineage>
</organism>
<evidence type="ECO:0000256" key="1">
    <source>
        <dbReference type="ARBA" id="ARBA00023015"/>
    </source>
</evidence>
<dbReference type="GO" id="GO:0043565">
    <property type="term" value="F:sequence-specific DNA binding"/>
    <property type="evidence" value="ECO:0007669"/>
    <property type="project" value="InterPro"/>
</dbReference>
<keyword evidence="3" id="KW-0804">Transcription</keyword>
<comment type="caution">
    <text evidence="5">The sequence shown here is derived from an EMBL/GenBank/DDBJ whole genome shotgun (WGS) entry which is preliminary data.</text>
</comment>
<keyword evidence="6" id="KW-1185">Reference proteome</keyword>
<protein>
    <submittedName>
        <fullName evidence="5">Lrp/AsnC family transcriptional regulator</fullName>
    </submittedName>
</protein>
<dbReference type="InterPro" id="IPR036388">
    <property type="entry name" value="WH-like_DNA-bd_sf"/>
</dbReference>
<evidence type="ECO:0000259" key="4">
    <source>
        <dbReference type="PROSITE" id="PS50956"/>
    </source>
</evidence>
<name>A0A544TVG5_9BACI</name>
<dbReference type="PROSITE" id="PS50956">
    <property type="entry name" value="HTH_ASNC_2"/>
    <property type="match status" value="1"/>
</dbReference>
<dbReference type="InterPro" id="IPR019888">
    <property type="entry name" value="Tscrpt_reg_AsnC-like"/>
</dbReference>
<dbReference type="OrthoDB" id="34294at2"/>
<evidence type="ECO:0000313" key="5">
    <source>
        <dbReference type="EMBL" id="TQR21421.1"/>
    </source>
</evidence>
<dbReference type="Proteomes" id="UP000316626">
    <property type="component" value="Unassembled WGS sequence"/>
</dbReference>
<dbReference type="Pfam" id="PF01037">
    <property type="entry name" value="AsnC_trans_reg"/>
    <property type="match status" value="1"/>
</dbReference>
<dbReference type="Gene3D" id="1.10.10.10">
    <property type="entry name" value="Winged helix-like DNA-binding domain superfamily/Winged helix DNA-binding domain"/>
    <property type="match status" value="1"/>
</dbReference>
<dbReference type="Pfam" id="PF13412">
    <property type="entry name" value="HTH_24"/>
    <property type="match status" value="1"/>
</dbReference>
<keyword evidence="2" id="KW-0238">DNA-binding</keyword>
<dbReference type="InterPro" id="IPR036390">
    <property type="entry name" value="WH_DNA-bd_sf"/>
</dbReference>
<feature type="domain" description="HTH asnC-type" evidence="4">
    <location>
        <begin position="1"/>
        <end position="62"/>
    </location>
</feature>
<reference evidence="5 6" key="1">
    <citation type="submission" date="2019-06" db="EMBL/GenBank/DDBJ databases">
        <title>Psychrobacillus vulpis sp. nov., a new species isolated from feces of a red fox that inhabits in The Tablas de Daimiel Natural Park, Albacete, Spain.</title>
        <authorList>
            <person name="Rodriguez M."/>
            <person name="Reina J.C."/>
            <person name="Bejar V."/>
            <person name="Llamas I."/>
        </authorList>
    </citation>
    <scope>NUCLEOTIDE SEQUENCE [LARGE SCALE GENOMIC DNA]</scope>
    <source>
        <strain evidence="5 6">Z8</strain>
    </source>
</reference>
<dbReference type="InterPro" id="IPR000485">
    <property type="entry name" value="AsnC-type_HTH_dom"/>
</dbReference>
<gene>
    <name evidence="5" type="ORF">FG384_00175</name>
</gene>
<dbReference type="PANTHER" id="PTHR30154:SF53">
    <property type="entry name" value="HTH-TYPE TRANSCRIPTIONAL REGULATOR LRPC"/>
    <property type="match status" value="1"/>
</dbReference>
<sequence length="146" mass="16717">MDIIDAKILEALKQNGRSTASDISKKVNLSVPAVSERIKKLEEANIIEQYTIKVNRGKMGYKLLAIVFVNIDHTTYIQQFRESIIQFTEVIECHHMAGEYDYMLKVLIEDTAELETFLNDKLKSIRGVQTSNTLIVLSTLKEKLNR</sequence>
<dbReference type="InterPro" id="IPR011991">
    <property type="entry name" value="ArsR-like_HTH"/>
</dbReference>
<evidence type="ECO:0000256" key="2">
    <source>
        <dbReference type="ARBA" id="ARBA00023125"/>
    </source>
</evidence>
<accession>A0A544TVG5</accession>
<dbReference type="Gene3D" id="3.30.70.920">
    <property type="match status" value="1"/>
</dbReference>
<dbReference type="GO" id="GO:0043200">
    <property type="term" value="P:response to amino acid"/>
    <property type="evidence" value="ECO:0007669"/>
    <property type="project" value="TreeGrafter"/>
</dbReference>
<evidence type="ECO:0000256" key="3">
    <source>
        <dbReference type="ARBA" id="ARBA00023163"/>
    </source>
</evidence>
<dbReference type="EMBL" id="VDGI01000001">
    <property type="protein sequence ID" value="TQR21421.1"/>
    <property type="molecule type" value="Genomic_DNA"/>
</dbReference>
<dbReference type="CDD" id="cd00090">
    <property type="entry name" value="HTH_ARSR"/>
    <property type="match status" value="1"/>
</dbReference>
<dbReference type="InterPro" id="IPR011008">
    <property type="entry name" value="Dimeric_a/b-barrel"/>
</dbReference>
<dbReference type="SUPFAM" id="SSF46785">
    <property type="entry name" value="Winged helix' DNA-binding domain"/>
    <property type="match status" value="1"/>
</dbReference>
<dbReference type="InterPro" id="IPR019887">
    <property type="entry name" value="Tscrpt_reg_AsnC/Lrp_C"/>
</dbReference>
<dbReference type="GO" id="GO:0005829">
    <property type="term" value="C:cytosol"/>
    <property type="evidence" value="ECO:0007669"/>
    <property type="project" value="TreeGrafter"/>
</dbReference>
<dbReference type="RefSeq" id="WP_142640549.1">
    <property type="nucleotide sequence ID" value="NZ_VDGI01000001.1"/>
</dbReference>
<dbReference type="PRINTS" id="PR00033">
    <property type="entry name" value="HTHASNC"/>
</dbReference>
<dbReference type="SMART" id="SM00344">
    <property type="entry name" value="HTH_ASNC"/>
    <property type="match status" value="1"/>
</dbReference>
<dbReference type="SUPFAM" id="SSF54909">
    <property type="entry name" value="Dimeric alpha+beta barrel"/>
    <property type="match status" value="1"/>
</dbReference>
<evidence type="ECO:0000313" key="6">
    <source>
        <dbReference type="Proteomes" id="UP000316626"/>
    </source>
</evidence>
<dbReference type="AlphaFoldDB" id="A0A544TVG5"/>
<dbReference type="PANTHER" id="PTHR30154">
    <property type="entry name" value="LEUCINE-RESPONSIVE REGULATORY PROTEIN"/>
    <property type="match status" value="1"/>
</dbReference>
<keyword evidence="1" id="KW-0805">Transcription regulation</keyword>